<protein>
    <submittedName>
        <fullName evidence="7">AI-2E family transporter</fullName>
    </submittedName>
</protein>
<keyword evidence="8" id="KW-1185">Reference proteome</keyword>
<name>A0A501W8Q1_9RHOB</name>
<dbReference type="PANTHER" id="PTHR21716:SF62">
    <property type="entry name" value="TRANSPORT PROTEIN YDBI-RELATED"/>
    <property type="match status" value="1"/>
</dbReference>
<evidence type="ECO:0000256" key="6">
    <source>
        <dbReference type="SAM" id="Phobius"/>
    </source>
</evidence>
<feature type="transmembrane region" description="Helical" evidence="6">
    <location>
        <begin position="265"/>
        <end position="286"/>
    </location>
</feature>
<feature type="transmembrane region" description="Helical" evidence="6">
    <location>
        <begin position="36"/>
        <end position="53"/>
    </location>
</feature>
<comment type="subcellular location">
    <subcellularLocation>
        <location evidence="1">Membrane</location>
        <topology evidence="1">Multi-pass membrane protein</topology>
    </subcellularLocation>
</comment>
<feature type="transmembrane region" description="Helical" evidence="6">
    <location>
        <begin position="208"/>
        <end position="233"/>
    </location>
</feature>
<evidence type="ECO:0000313" key="7">
    <source>
        <dbReference type="EMBL" id="TPE45112.1"/>
    </source>
</evidence>
<dbReference type="Pfam" id="PF01594">
    <property type="entry name" value="AI-2E_transport"/>
    <property type="match status" value="1"/>
</dbReference>
<keyword evidence="5 6" id="KW-0472">Membrane</keyword>
<accession>A0A501W8Q1</accession>
<sequence>METEAERHLRSIAVTFRAGVIAALLLPAVWLLRDVLLLVFASILAACALRAAATSIHRRTGLGTGVSLALVGAVLLVMTAALLWWRGPALAEQAIETGRHVTSQIERITGGLEESAWGRFLLGQLRHAASAIRGLTGSVPGFAVSVLGIGGSLLVGLVTAFSLAAAPGTYVSGALRLLPPCWRPRGREVLSEIGETLRGWVAGQLFDMAVVAVLIGSGLAFLGIPLAFTLSLIAGLLNFVPYVGALAGAVPAVAVALAQAPTDALWVCLLFLSVQMLEGNVIAPLIQKRAASLPPTLTILSQTVLGTVFGAFGIVVATPLLAAVVVATRMIYVEGVLERKS</sequence>
<dbReference type="PANTHER" id="PTHR21716">
    <property type="entry name" value="TRANSMEMBRANE PROTEIN"/>
    <property type="match status" value="1"/>
</dbReference>
<dbReference type="OrthoDB" id="5761230at2"/>
<dbReference type="EMBL" id="VFRP01000058">
    <property type="protein sequence ID" value="TPE45112.1"/>
    <property type="molecule type" value="Genomic_DNA"/>
</dbReference>
<evidence type="ECO:0000313" key="8">
    <source>
        <dbReference type="Proteomes" id="UP000319255"/>
    </source>
</evidence>
<feature type="transmembrane region" description="Helical" evidence="6">
    <location>
        <begin position="306"/>
        <end position="332"/>
    </location>
</feature>
<gene>
    <name evidence="7" type="ORF">FJM51_22680</name>
</gene>
<proteinExistence type="inferred from homology"/>
<evidence type="ECO:0000256" key="4">
    <source>
        <dbReference type="ARBA" id="ARBA00022989"/>
    </source>
</evidence>
<feature type="transmembrane region" description="Helical" evidence="6">
    <location>
        <begin position="142"/>
        <end position="166"/>
    </location>
</feature>
<organism evidence="7 8">
    <name type="scientific">Amaricoccus solimangrovi</name>
    <dbReference type="NCBI Taxonomy" id="2589815"/>
    <lineage>
        <taxon>Bacteria</taxon>
        <taxon>Pseudomonadati</taxon>
        <taxon>Pseudomonadota</taxon>
        <taxon>Alphaproteobacteria</taxon>
        <taxon>Rhodobacterales</taxon>
        <taxon>Paracoccaceae</taxon>
        <taxon>Amaricoccus</taxon>
    </lineage>
</organism>
<dbReference type="Proteomes" id="UP000319255">
    <property type="component" value="Unassembled WGS sequence"/>
</dbReference>
<dbReference type="RefSeq" id="WP_140456377.1">
    <property type="nucleotide sequence ID" value="NZ_VFRP01000058.1"/>
</dbReference>
<feature type="transmembrane region" description="Helical" evidence="6">
    <location>
        <begin position="239"/>
        <end position="258"/>
    </location>
</feature>
<dbReference type="GO" id="GO:0016020">
    <property type="term" value="C:membrane"/>
    <property type="evidence" value="ECO:0007669"/>
    <property type="project" value="UniProtKB-SubCell"/>
</dbReference>
<feature type="transmembrane region" description="Helical" evidence="6">
    <location>
        <begin position="65"/>
        <end position="85"/>
    </location>
</feature>
<keyword evidence="3 6" id="KW-0812">Transmembrane</keyword>
<comment type="caution">
    <text evidence="7">The sequence shown here is derived from an EMBL/GenBank/DDBJ whole genome shotgun (WGS) entry which is preliminary data.</text>
</comment>
<comment type="similarity">
    <text evidence="2">Belongs to the autoinducer-2 exporter (AI-2E) (TC 2.A.86) family.</text>
</comment>
<evidence type="ECO:0000256" key="2">
    <source>
        <dbReference type="ARBA" id="ARBA00009773"/>
    </source>
</evidence>
<reference evidence="7 8" key="1">
    <citation type="submission" date="2019-06" db="EMBL/GenBank/DDBJ databases">
        <title>A novel bacterium of genus Amaricoccus, isolated from marine sediment.</title>
        <authorList>
            <person name="Huang H."/>
            <person name="Mo K."/>
            <person name="Hu Y."/>
        </authorList>
    </citation>
    <scope>NUCLEOTIDE SEQUENCE [LARGE SCALE GENOMIC DNA]</scope>
    <source>
        <strain evidence="7 8">HB172011</strain>
    </source>
</reference>
<feature type="transmembrane region" description="Helical" evidence="6">
    <location>
        <begin position="12"/>
        <end position="30"/>
    </location>
</feature>
<evidence type="ECO:0000256" key="5">
    <source>
        <dbReference type="ARBA" id="ARBA00023136"/>
    </source>
</evidence>
<keyword evidence="4 6" id="KW-1133">Transmembrane helix</keyword>
<evidence type="ECO:0000256" key="3">
    <source>
        <dbReference type="ARBA" id="ARBA00022692"/>
    </source>
</evidence>
<dbReference type="GO" id="GO:0055085">
    <property type="term" value="P:transmembrane transport"/>
    <property type="evidence" value="ECO:0007669"/>
    <property type="project" value="TreeGrafter"/>
</dbReference>
<dbReference type="InterPro" id="IPR002549">
    <property type="entry name" value="AI-2E-like"/>
</dbReference>
<evidence type="ECO:0000256" key="1">
    <source>
        <dbReference type="ARBA" id="ARBA00004141"/>
    </source>
</evidence>
<dbReference type="AlphaFoldDB" id="A0A501W8Q1"/>